<proteinExistence type="predicted"/>
<comment type="caution">
    <text evidence="3">The sequence shown here is derived from an EMBL/GenBank/DDBJ whole genome shotgun (WGS) entry which is preliminary data.</text>
</comment>
<evidence type="ECO:0000313" key="3">
    <source>
        <dbReference type="EMBL" id="MDV2418419.1"/>
    </source>
</evidence>
<feature type="region of interest" description="Disordered" evidence="1">
    <location>
        <begin position="28"/>
        <end position="108"/>
    </location>
</feature>
<feature type="compositionally biased region" description="Low complexity" evidence="1">
    <location>
        <begin position="37"/>
        <end position="56"/>
    </location>
</feature>
<dbReference type="PROSITE" id="PS51257">
    <property type="entry name" value="PROKAR_LIPOPROTEIN"/>
    <property type="match status" value="1"/>
</dbReference>
<keyword evidence="2" id="KW-0732">Signal</keyword>
<gene>
    <name evidence="3" type="ORF">RAE03_01295</name>
</gene>
<evidence type="ECO:0000313" key="4">
    <source>
        <dbReference type="Proteomes" id="UP001185706"/>
    </source>
</evidence>
<feature type="chain" id="PRO_5042161243" description="Secreted protein" evidence="2">
    <location>
        <begin position="24"/>
        <end position="214"/>
    </location>
</feature>
<dbReference type="AlphaFoldDB" id="A0AAE4NIM6"/>
<sequence>MQKMTRRIAGGFAAATLSVALVACSDAEDAANDAKDSAGSVAADATDAAGSAAAEATSDKDKDADSSESEDAADSESDDADEKDDADDKDGATKSIATANGDVEVPADFASAIEEKKAEWGDVQSIEQSDEDEFLATFDGGNLLTFDDDEGAQPIVGKIAETWKDQGGLDAEVGLPKAPEEKAAEGKGWTQQFDDGVISWLQDESGKFTSSVEK</sequence>
<evidence type="ECO:0000256" key="1">
    <source>
        <dbReference type="SAM" id="MobiDB-lite"/>
    </source>
</evidence>
<dbReference type="EMBL" id="JAVBIB010000002">
    <property type="protein sequence ID" value="MDV2418419.1"/>
    <property type="molecule type" value="Genomic_DNA"/>
</dbReference>
<feature type="compositionally biased region" description="Acidic residues" evidence="1">
    <location>
        <begin position="66"/>
        <end position="88"/>
    </location>
</feature>
<feature type="signal peptide" evidence="2">
    <location>
        <begin position="1"/>
        <end position="23"/>
    </location>
</feature>
<organism evidence="3 4">
    <name type="scientific">Corynebacterium tuberculostearicum</name>
    <dbReference type="NCBI Taxonomy" id="38304"/>
    <lineage>
        <taxon>Bacteria</taxon>
        <taxon>Bacillati</taxon>
        <taxon>Actinomycetota</taxon>
        <taxon>Actinomycetes</taxon>
        <taxon>Mycobacteriales</taxon>
        <taxon>Corynebacteriaceae</taxon>
        <taxon>Corynebacterium</taxon>
    </lineage>
</organism>
<protein>
    <recommendedName>
        <fullName evidence="5">Secreted protein</fullName>
    </recommendedName>
</protein>
<evidence type="ECO:0008006" key="5">
    <source>
        <dbReference type="Google" id="ProtNLM"/>
    </source>
</evidence>
<accession>A0AAE4NIM6</accession>
<reference evidence="3" key="1">
    <citation type="submission" date="2023-08" db="EMBL/GenBank/DDBJ databases">
        <title>Genomic characterization of the C. tuberculostearicum species complex, a ubiquitous member of the human skin microbiome.</title>
        <authorList>
            <person name="Ahmed N."/>
            <person name="Deming C."/>
            <person name="Conlan S."/>
            <person name="Segre J."/>
        </authorList>
    </citation>
    <scope>NUCLEOTIDE SEQUENCE</scope>
    <source>
        <strain evidence="3">CTNIH22</strain>
    </source>
</reference>
<evidence type="ECO:0000256" key="2">
    <source>
        <dbReference type="SAM" id="SignalP"/>
    </source>
</evidence>
<dbReference type="RefSeq" id="WP_259886376.1">
    <property type="nucleotide sequence ID" value="NZ_CP073090.1"/>
</dbReference>
<name>A0AAE4NIM6_9CORY</name>
<dbReference type="Proteomes" id="UP001185706">
    <property type="component" value="Unassembled WGS sequence"/>
</dbReference>